<organism evidence="1 2">
    <name type="scientific">Petrolisthes cinctipes</name>
    <name type="common">Flat porcelain crab</name>
    <dbReference type="NCBI Taxonomy" id="88211"/>
    <lineage>
        <taxon>Eukaryota</taxon>
        <taxon>Metazoa</taxon>
        <taxon>Ecdysozoa</taxon>
        <taxon>Arthropoda</taxon>
        <taxon>Crustacea</taxon>
        <taxon>Multicrustacea</taxon>
        <taxon>Malacostraca</taxon>
        <taxon>Eumalacostraca</taxon>
        <taxon>Eucarida</taxon>
        <taxon>Decapoda</taxon>
        <taxon>Pleocyemata</taxon>
        <taxon>Anomura</taxon>
        <taxon>Galatheoidea</taxon>
        <taxon>Porcellanidae</taxon>
        <taxon>Petrolisthes</taxon>
    </lineage>
</organism>
<dbReference type="EMBL" id="JAWQEG010004604">
    <property type="protein sequence ID" value="KAK3860910.1"/>
    <property type="molecule type" value="Genomic_DNA"/>
</dbReference>
<evidence type="ECO:0000313" key="2">
    <source>
        <dbReference type="Proteomes" id="UP001286313"/>
    </source>
</evidence>
<dbReference type="AlphaFoldDB" id="A0AAE1ESV2"/>
<sequence>MWAPSIPNDYHPLPPELQSPSSTWPNPYCHTTTAHRILPHHHRATSHVATPPQGHIPCCHTTTGPHPMLPHHHRATSHVATPPQGHIPCCHTTTGPHPMLPHHHRATSHVATPPQGHIPCCHTTTGPHPMLPHHQDPLPPHQCSLLTTGPHHHTNLHHSHHRTPITLTPMPITTPKCPSLNPPPPITLTPMPITAPGNMTLTDSHQCP</sequence>
<name>A0AAE1ESV2_PETCI</name>
<dbReference type="Proteomes" id="UP001286313">
    <property type="component" value="Unassembled WGS sequence"/>
</dbReference>
<gene>
    <name evidence="1" type="ORF">Pcinc_033069</name>
</gene>
<reference evidence="1" key="1">
    <citation type="submission" date="2023-10" db="EMBL/GenBank/DDBJ databases">
        <title>Genome assemblies of two species of porcelain crab, Petrolisthes cinctipes and Petrolisthes manimaculis (Anomura: Porcellanidae).</title>
        <authorList>
            <person name="Angst P."/>
        </authorList>
    </citation>
    <scope>NUCLEOTIDE SEQUENCE</scope>
    <source>
        <strain evidence="1">PB745_01</strain>
        <tissue evidence="1">Gill</tissue>
    </source>
</reference>
<evidence type="ECO:0000313" key="1">
    <source>
        <dbReference type="EMBL" id="KAK3860910.1"/>
    </source>
</evidence>
<keyword evidence="2" id="KW-1185">Reference proteome</keyword>
<proteinExistence type="predicted"/>
<accession>A0AAE1ESV2</accession>
<protein>
    <submittedName>
        <fullName evidence="1">Uncharacterized protein</fullName>
    </submittedName>
</protein>
<comment type="caution">
    <text evidence="1">The sequence shown here is derived from an EMBL/GenBank/DDBJ whole genome shotgun (WGS) entry which is preliminary data.</text>
</comment>